<organism evidence="1 2">
    <name type="scientific">Cichorium intybus</name>
    <name type="common">Chicory</name>
    <dbReference type="NCBI Taxonomy" id="13427"/>
    <lineage>
        <taxon>Eukaryota</taxon>
        <taxon>Viridiplantae</taxon>
        <taxon>Streptophyta</taxon>
        <taxon>Embryophyta</taxon>
        <taxon>Tracheophyta</taxon>
        <taxon>Spermatophyta</taxon>
        <taxon>Magnoliopsida</taxon>
        <taxon>eudicotyledons</taxon>
        <taxon>Gunneridae</taxon>
        <taxon>Pentapetalae</taxon>
        <taxon>asterids</taxon>
        <taxon>campanulids</taxon>
        <taxon>Asterales</taxon>
        <taxon>Asteraceae</taxon>
        <taxon>Cichorioideae</taxon>
        <taxon>Cichorieae</taxon>
        <taxon>Cichoriinae</taxon>
        <taxon>Cichorium</taxon>
    </lineage>
</organism>
<comment type="caution">
    <text evidence="1">The sequence shown here is derived from an EMBL/GenBank/DDBJ whole genome shotgun (WGS) entry which is preliminary data.</text>
</comment>
<evidence type="ECO:0000313" key="2">
    <source>
        <dbReference type="Proteomes" id="UP001055811"/>
    </source>
</evidence>
<reference evidence="1 2" key="2">
    <citation type="journal article" date="2022" name="Mol. Ecol. Resour.">
        <title>The genomes of chicory, endive, great burdock and yacon provide insights into Asteraceae paleo-polyploidization history and plant inulin production.</title>
        <authorList>
            <person name="Fan W."/>
            <person name="Wang S."/>
            <person name="Wang H."/>
            <person name="Wang A."/>
            <person name="Jiang F."/>
            <person name="Liu H."/>
            <person name="Zhao H."/>
            <person name="Xu D."/>
            <person name="Zhang Y."/>
        </authorList>
    </citation>
    <scope>NUCLEOTIDE SEQUENCE [LARGE SCALE GENOMIC DNA]</scope>
    <source>
        <strain evidence="2">cv. Punajuju</strain>
        <tissue evidence="1">Leaves</tissue>
    </source>
</reference>
<keyword evidence="2" id="KW-1185">Reference proteome</keyword>
<dbReference type="EMBL" id="CM042012">
    <property type="protein sequence ID" value="KAI3750810.1"/>
    <property type="molecule type" value="Genomic_DNA"/>
</dbReference>
<protein>
    <submittedName>
        <fullName evidence="1">Uncharacterized protein</fullName>
    </submittedName>
</protein>
<evidence type="ECO:0000313" key="1">
    <source>
        <dbReference type="EMBL" id="KAI3750810.1"/>
    </source>
</evidence>
<sequence length="77" mass="8787">MLTKHMKGNYAFVQTAKAFAQEQTFYRKSTIAPLGAKILLRLLPPYSSLLKVAKAKLNGIYRCSWHQCTAQIQVQWS</sequence>
<name>A0ACB9DW73_CICIN</name>
<dbReference type="Proteomes" id="UP001055811">
    <property type="component" value="Linkage Group LG04"/>
</dbReference>
<reference evidence="2" key="1">
    <citation type="journal article" date="2022" name="Mol. Ecol. Resour.">
        <title>The genomes of chicory, endive, great burdock and yacon provide insights into Asteraceae palaeo-polyploidization history and plant inulin production.</title>
        <authorList>
            <person name="Fan W."/>
            <person name="Wang S."/>
            <person name="Wang H."/>
            <person name="Wang A."/>
            <person name="Jiang F."/>
            <person name="Liu H."/>
            <person name="Zhao H."/>
            <person name="Xu D."/>
            <person name="Zhang Y."/>
        </authorList>
    </citation>
    <scope>NUCLEOTIDE SEQUENCE [LARGE SCALE GENOMIC DNA]</scope>
    <source>
        <strain evidence="2">cv. Punajuju</strain>
    </source>
</reference>
<gene>
    <name evidence="1" type="ORF">L2E82_21656</name>
</gene>
<proteinExistence type="predicted"/>
<accession>A0ACB9DW73</accession>